<feature type="binding site" evidence="6">
    <location>
        <begin position="33"/>
        <end position="35"/>
    </location>
    <ligand>
        <name>S-adenosyl-L-methionine</name>
        <dbReference type="ChEBI" id="CHEBI:59789"/>
    </ligand>
</feature>
<comment type="caution">
    <text evidence="7">The sequence shown here is derived from an EMBL/GenBank/DDBJ whole genome shotgun (WGS) entry which is preliminary data.</text>
</comment>
<dbReference type="PANTHER" id="PTHR11265:SF0">
    <property type="entry name" value="12S RRNA N4-METHYLCYTIDINE METHYLTRANSFERASE"/>
    <property type="match status" value="1"/>
</dbReference>
<keyword evidence="2 6" id="KW-0698">rRNA processing</keyword>
<dbReference type="PANTHER" id="PTHR11265">
    <property type="entry name" value="S-ADENOSYL-METHYLTRANSFERASE MRAW"/>
    <property type="match status" value="1"/>
</dbReference>
<evidence type="ECO:0000256" key="5">
    <source>
        <dbReference type="ARBA" id="ARBA00022691"/>
    </source>
</evidence>
<organism evidence="7 8">
    <name type="scientific">Ideonella oryzae</name>
    <dbReference type="NCBI Taxonomy" id="2937441"/>
    <lineage>
        <taxon>Bacteria</taxon>
        <taxon>Pseudomonadati</taxon>
        <taxon>Pseudomonadota</taxon>
        <taxon>Betaproteobacteria</taxon>
        <taxon>Burkholderiales</taxon>
        <taxon>Sphaerotilaceae</taxon>
        <taxon>Ideonella</taxon>
    </lineage>
</organism>
<feature type="binding site" evidence="6">
    <location>
        <position position="99"/>
    </location>
    <ligand>
        <name>S-adenosyl-L-methionine</name>
        <dbReference type="ChEBI" id="CHEBI:59789"/>
    </ligand>
</feature>
<evidence type="ECO:0000256" key="3">
    <source>
        <dbReference type="ARBA" id="ARBA00022603"/>
    </source>
</evidence>
<keyword evidence="4 6" id="KW-0808">Transferase</keyword>
<dbReference type="RefSeq" id="WP_252768115.1">
    <property type="nucleotide sequence ID" value="NZ_JAMXMC010000002.1"/>
</dbReference>
<evidence type="ECO:0000256" key="4">
    <source>
        <dbReference type="ARBA" id="ARBA00022679"/>
    </source>
</evidence>
<comment type="subcellular location">
    <subcellularLocation>
        <location evidence="6">Cytoplasm</location>
    </subcellularLocation>
</comment>
<keyword evidence="5 6" id="KW-0949">S-adenosyl-L-methionine</keyword>
<comment type="similarity">
    <text evidence="1 6">Belongs to the methyltransferase superfamily. RsmH family.</text>
</comment>
<feature type="binding site" evidence="6">
    <location>
        <position position="53"/>
    </location>
    <ligand>
        <name>S-adenosyl-L-methionine</name>
        <dbReference type="ChEBI" id="CHEBI:59789"/>
    </ligand>
</feature>
<evidence type="ECO:0000313" key="8">
    <source>
        <dbReference type="Proteomes" id="UP001204851"/>
    </source>
</evidence>
<evidence type="ECO:0000256" key="1">
    <source>
        <dbReference type="ARBA" id="ARBA00010396"/>
    </source>
</evidence>
<evidence type="ECO:0000256" key="2">
    <source>
        <dbReference type="ARBA" id="ARBA00022552"/>
    </source>
</evidence>
<dbReference type="EC" id="2.1.1.199" evidence="6"/>
<dbReference type="SUPFAM" id="SSF53335">
    <property type="entry name" value="S-adenosyl-L-methionine-dependent methyltransferases"/>
    <property type="match status" value="1"/>
</dbReference>
<dbReference type="Gene3D" id="1.10.150.170">
    <property type="entry name" value="Putative methyltransferase TM0872, insert domain"/>
    <property type="match status" value="1"/>
</dbReference>
<dbReference type="InterPro" id="IPR029063">
    <property type="entry name" value="SAM-dependent_MTases_sf"/>
</dbReference>
<sequence length="312" mass="33846">MSFVHTTVLLNETVEAALTDPNGTYVDGTFGRGGHSRLLLSRLGPQGRLIAFDKDPEAVAAATEGEHAIRDPRFTIHHCSFARMDEVLPAGSVTGVLLDLGVSSPQIDNPARGFSFRFDGPLDMRMDTTRGESAAEFLARADERHIAQVIRDYGEERFAASIAKALVARRESGQPLRTTGELAELVARSVRTREPGQDPATRTFQALRILVNAELEELEQGLSAALGLLAPGGHLAVISFHSLEDRIVKTFIAHESREEVDRRAPFAPPTRALRLKPLGRIKPSAGEIKVNPRSRSAVLRVAERLPLAGGSA</sequence>
<gene>
    <name evidence="6 7" type="primary">rsmH</name>
    <name evidence="7" type="ORF">M0L44_02890</name>
</gene>
<evidence type="ECO:0000256" key="6">
    <source>
        <dbReference type="HAMAP-Rule" id="MF_01007"/>
    </source>
</evidence>
<dbReference type="GO" id="GO:0032259">
    <property type="term" value="P:methylation"/>
    <property type="evidence" value="ECO:0007669"/>
    <property type="project" value="UniProtKB-KW"/>
</dbReference>
<keyword evidence="6" id="KW-0963">Cytoplasm</keyword>
<dbReference type="InterPro" id="IPR002903">
    <property type="entry name" value="RsmH"/>
</dbReference>
<dbReference type="Proteomes" id="UP001204851">
    <property type="component" value="Unassembled WGS sequence"/>
</dbReference>
<evidence type="ECO:0000313" key="7">
    <source>
        <dbReference type="EMBL" id="MCO5975669.1"/>
    </source>
</evidence>
<dbReference type="Pfam" id="PF01795">
    <property type="entry name" value="Methyltransf_5"/>
    <property type="match status" value="1"/>
</dbReference>
<name>A0ABT1BHG6_9BURK</name>
<dbReference type="GO" id="GO:0008168">
    <property type="term" value="F:methyltransferase activity"/>
    <property type="evidence" value="ECO:0007669"/>
    <property type="project" value="UniProtKB-KW"/>
</dbReference>
<accession>A0ABT1BHG6</accession>
<dbReference type="EMBL" id="JAMXMC010000002">
    <property type="protein sequence ID" value="MCO5975669.1"/>
    <property type="molecule type" value="Genomic_DNA"/>
</dbReference>
<reference evidence="7 8" key="1">
    <citation type="submission" date="2022-06" db="EMBL/GenBank/DDBJ databases">
        <title>Ideonella sp. NS12-5 Genome sequencing and assembly.</title>
        <authorList>
            <person name="Jung Y."/>
        </authorList>
    </citation>
    <scope>NUCLEOTIDE SEQUENCE [LARGE SCALE GENOMIC DNA]</scope>
    <source>
        <strain evidence="7 8">NS12-5</strain>
    </source>
</reference>
<dbReference type="HAMAP" id="MF_01007">
    <property type="entry name" value="16SrRNA_methyltr_H"/>
    <property type="match status" value="1"/>
</dbReference>
<dbReference type="SUPFAM" id="SSF81799">
    <property type="entry name" value="Putative methyltransferase TM0872, insert domain"/>
    <property type="match status" value="1"/>
</dbReference>
<comment type="catalytic activity">
    <reaction evidence="6">
        <text>cytidine(1402) in 16S rRNA + S-adenosyl-L-methionine = N(4)-methylcytidine(1402) in 16S rRNA + S-adenosyl-L-homocysteine + H(+)</text>
        <dbReference type="Rhea" id="RHEA:42928"/>
        <dbReference type="Rhea" id="RHEA-COMP:10286"/>
        <dbReference type="Rhea" id="RHEA-COMP:10287"/>
        <dbReference type="ChEBI" id="CHEBI:15378"/>
        <dbReference type="ChEBI" id="CHEBI:57856"/>
        <dbReference type="ChEBI" id="CHEBI:59789"/>
        <dbReference type="ChEBI" id="CHEBI:74506"/>
        <dbReference type="ChEBI" id="CHEBI:82748"/>
        <dbReference type="EC" id="2.1.1.199"/>
    </reaction>
</comment>
<keyword evidence="8" id="KW-1185">Reference proteome</keyword>
<keyword evidence="3 6" id="KW-0489">Methyltransferase</keyword>
<comment type="function">
    <text evidence="6">Specifically methylates the N4 position of cytidine in position 1402 (C1402) of 16S rRNA.</text>
</comment>
<feature type="binding site" evidence="6">
    <location>
        <position position="81"/>
    </location>
    <ligand>
        <name>S-adenosyl-L-methionine</name>
        <dbReference type="ChEBI" id="CHEBI:59789"/>
    </ligand>
</feature>
<dbReference type="PIRSF" id="PIRSF004486">
    <property type="entry name" value="MraW"/>
    <property type="match status" value="1"/>
</dbReference>
<feature type="binding site" evidence="6">
    <location>
        <position position="106"/>
    </location>
    <ligand>
        <name>S-adenosyl-L-methionine</name>
        <dbReference type="ChEBI" id="CHEBI:59789"/>
    </ligand>
</feature>
<protein>
    <recommendedName>
        <fullName evidence="6">Ribosomal RNA small subunit methyltransferase H</fullName>
        <ecNumber evidence="6">2.1.1.199</ecNumber>
    </recommendedName>
    <alternativeName>
        <fullName evidence="6">16S rRNA m(4)C1402 methyltransferase</fullName>
    </alternativeName>
    <alternativeName>
        <fullName evidence="6">rRNA (cytosine-N(4)-)-methyltransferase RsmH</fullName>
    </alternativeName>
</protein>
<dbReference type="Gene3D" id="3.40.50.150">
    <property type="entry name" value="Vaccinia Virus protein VP39"/>
    <property type="match status" value="1"/>
</dbReference>
<dbReference type="NCBIfam" id="TIGR00006">
    <property type="entry name" value="16S rRNA (cytosine(1402)-N(4))-methyltransferase RsmH"/>
    <property type="match status" value="1"/>
</dbReference>
<proteinExistence type="inferred from homology"/>
<dbReference type="InterPro" id="IPR023397">
    <property type="entry name" value="SAM-dep_MeTrfase_MraW_recog"/>
</dbReference>